<evidence type="ECO:0000259" key="2">
    <source>
        <dbReference type="SMART" id="SM01007"/>
    </source>
</evidence>
<dbReference type="EMBL" id="RSCE01000005">
    <property type="protein sequence ID" value="RSH82425.1"/>
    <property type="molecule type" value="Genomic_DNA"/>
</dbReference>
<dbReference type="FunFam" id="3.40.225.10:FF:000009">
    <property type="entry name" value="Class II aldolase/adducin N-terminal"/>
    <property type="match status" value="1"/>
</dbReference>
<dbReference type="AlphaFoldDB" id="A0A427XUL4"/>
<comment type="caution">
    <text evidence="3">The sequence shown here is derived from an EMBL/GenBank/DDBJ whole genome shotgun (WGS) entry which is preliminary data.</text>
</comment>
<organism evidence="3 4">
    <name type="scientific">Apiotrichum porosum</name>
    <dbReference type="NCBI Taxonomy" id="105984"/>
    <lineage>
        <taxon>Eukaryota</taxon>
        <taxon>Fungi</taxon>
        <taxon>Dikarya</taxon>
        <taxon>Basidiomycota</taxon>
        <taxon>Agaricomycotina</taxon>
        <taxon>Tremellomycetes</taxon>
        <taxon>Trichosporonales</taxon>
        <taxon>Trichosporonaceae</taxon>
        <taxon>Apiotrichum</taxon>
    </lineage>
</organism>
<dbReference type="RefSeq" id="XP_028476657.1">
    <property type="nucleotide sequence ID" value="XM_028622764.1"/>
</dbReference>
<dbReference type="InterPro" id="IPR036409">
    <property type="entry name" value="Aldolase_II/adducin_N_sf"/>
</dbReference>
<feature type="region of interest" description="Disordered" evidence="1">
    <location>
        <begin position="1"/>
        <end position="26"/>
    </location>
</feature>
<feature type="compositionally biased region" description="Low complexity" evidence="1">
    <location>
        <begin position="11"/>
        <end position="22"/>
    </location>
</feature>
<proteinExistence type="predicted"/>
<feature type="domain" description="Class II aldolase/adducin N-terminal" evidence="2">
    <location>
        <begin position="72"/>
        <end position="256"/>
    </location>
</feature>
<dbReference type="InterPro" id="IPR051017">
    <property type="entry name" value="Aldolase-II_Adducin_sf"/>
</dbReference>
<dbReference type="GeneID" id="39591937"/>
<reference evidence="3 4" key="1">
    <citation type="submission" date="2018-11" db="EMBL/GenBank/DDBJ databases">
        <title>Genome sequence of Apiotrichum porosum DSM 27194.</title>
        <authorList>
            <person name="Aliyu H."/>
            <person name="Gorte O."/>
            <person name="Ochsenreither K."/>
        </authorList>
    </citation>
    <scope>NUCLEOTIDE SEQUENCE [LARGE SCALE GENOMIC DNA]</scope>
    <source>
        <strain evidence="3 4">DSM 27194</strain>
    </source>
</reference>
<evidence type="ECO:0000256" key="1">
    <source>
        <dbReference type="SAM" id="MobiDB-lite"/>
    </source>
</evidence>
<dbReference type="STRING" id="105984.A0A427XUL4"/>
<gene>
    <name evidence="3" type="ORF">EHS24_007394</name>
</gene>
<dbReference type="SMART" id="SM01007">
    <property type="entry name" value="Aldolase_II"/>
    <property type="match status" value="1"/>
</dbReference>
<dbReference type="OrthoDB" id="3238794at2759"/>
<evidence type="ECO:0000313" key="4">
    <source>
        <dbReference type="Proteomes" id="UP000279236"/>
    </source>
</evidence>
<dbReference type="Proteomes" id="UP000279236">
    <property type="component" value="Unassembled WGS sequence"/>
</dbReference>
<dbReference type="GO" id="GO:0005856">
    <property type="term" value="C:cytoskeleton"/>
    <property type="evidence" value="ECO:0007669"/>
    <property type="project" value="TreeGrafter"/>
</dbReference>
<keyword evidence="4" id="KW-1185">Reference proteome</keyword>
<sequence length="309" mass="33975">MAPVAVSRTQEATAPAAAPAEPKQSLSDLPKEALNRVWRGNAEGTIKLDAFPDYWTKTDEESLLKKRQYVKEHLALTFRYWGKMGFNEGAAGHITVRDPILHDHYWMNPFSVHFSSITVSKLVLVTPEGYVHPTLGAQLPINAAGYWIHSAIHKARPEINSIGHCHSVHGKAWSAFGRPVEVTNQDSCLFYDNLAVYKSFGGVVLAGEEGARIAAALGPKNRCAILQNHGLLTLGDTVDEVGYYFALLDKQCHVQLMQEAAEANGIKKNLIDPVDAAFTAATLQHPTAVHFSIKSELDLIAEREPECLK</sequence>
<accession>A0A427XUL4</accession>
<dbReference type="Gene3D" id="3.40.225.10">
    <property type="entry name" value="Class II aldolase/adducin N-terminal domain"/>
    <property type="match status" value="1"/>
</dbReference>
<dbReference type="PANTHER" id="PTHR10672:SF40">
    <property type="entry name" value="CLASS II ALDOLASE_ADDUCIN DOMAIN PROTEIN (AFU_ORTHOLOGUE AFUA_3G09800)"/>
    <property type="match status" value="1"/>
</dbReference>
<protein>
    <recommendedName>
        <fullName evidence="2">Class II aldolase/adducin N-terminal domain-containing protein</fullName>
    </recommendedName>
</protein>
<dbReference type="PANTHER" id="PTHR10672">
    <property type="entry name" value="ADDUCIN"/>
    <property type="match status" value="1"/>
</dbReference>
<dbReference type="NCBIfam" id="NF004855">
    <property type="entry name" value="PRK06208.1"/>
    <property type="match status" value="1"/>
</dbReference>
<dbReference type="Pfam" id="PF00596">
    <property type="entry name" value="Aldolase_II"/>
    <property type="match status" value="1"/>
</dbReference>
<dbReference type="GO" id="GO:0051015">
    <property type="term" value="F:actin filament binding"/>
    <property type="evidence" value="ECO:0007669"/>
    <property type="project" value="TreeGrafter"/>
</dbReference>
<name>A0A427XUL4_9TREE</name>
<evidence type="ECO:0000313" key="3">
    <source>
        <dbReference type="EMBL" id="RSH82425.1"/>
    </source>
</evidence>
<dbReference type="InterPro" id="IPR001303">
    <property type="entry name" value="Aldolase_II/adducin_N"/>
</dbReference>
<dbReference type="SUPFAM" id="SSF53639">
    <property type="entry name" value="AraD/HMP-PK domain-like"/>
    <property type="match status" value="1"/>
</dbReference>